<comment type="caution">
    <text evidence="2">The sequence shown here is derived from an EMBL/GenBank/DDBJ whole genome shotgun (WGS) entry which is preliminary data.</text>
</comment>
<feature type="region of interest" description="Disordered" evidence="1">
    <location>
        <begin position="67"/>
        <end position="98"/>
    </location>
</feature>
<dbReference type="Proteomes" id="UP001234178">
    <property type="component" value="Unassembled WGS sequence"/>
</dbReference>
<accession>A0ABQ9ZHJ7</accession>
<organism evidence="2 3">
    <name type="scientific">Daphnia magna</name>
    <dbReference type="NCBI Taxonomy" id="35525"/>
    <lineage>
        <taxon>Eukaryota</taxon>
        <taxon>Metazoa</taxon>
        <taxon>Ecdysozoa</taxon>
        <taxon>Arthropoda</taxon>
        <taxon>Crustacea</taxon>
        <taxon>Branchiopoda</taxon>
        <taxon>Diplostraca</taxon>
        <taxon>Cladocera</taxon>
        <taxon>Anomopoda</taxon>
        <taxon>Daphniidae</taxon>
        <taxon>Daphnia</taxon>
    </lineage>
</organism>
<sequence length="98" mass="11237">MFGRDCGPMPKQFKVTVPAGHTSQGPLNRTQFLAPYSTFHFNGNNRCTLHLHHVTSDPRSYLFISDCDPHGQPHKAQHSKNNTKKRKTAYTKERNEED</sequence>
<keyword evidence="3" id="KW-1185">Reference proteome</keyword>
<reference evidence="2 3" key="1">
    <citation type="journal article" date="2023" name="Nucleic Acids Res.">
        <title>The hologenome of Daphnia magna reveals possible DNA methylation and microbiome-mediated evolution of the host genome.</title>
        <authorList>
            <person name="Chaturvedi A."/>
            <person name="Li X."/>
            <person name="Dhandapani V."/>
            <person name="Marshall H."/>
            <person name="Kissane S."/>
            <person name="Cuenca-Cambronero M."/>
            <person name="Asole G."/>
            <person name="Calvet F."/>
            <person name="Ruiz-Romero M."/>
            <person name="Marangio P."/>
            <person name="Guigo R."/>
            <person name="Rago D."/>
            <person name="Mirbahai L."/>
            <person name="Eastwood N."/>
            <person name="Colbourne J.K."/>
            <person name="Zhou J."/>
            <person name="Mallon E."/>
            <person name="Orsini L."/>
        </authorList>
    </citation>
    <scope>NUCLEOTIDE SEQUENCE [LARGE SCALE GENOMIC DNA]</scope>
    <source>
        <strain evidence="2">LRV0_1</strain>
    </source>
</reference>
<feature type="compositionally biased region" description="Basic residues" evidence="1">
    <location>
        <begin position="72"/>
        <end position="89"/>
    </location>
</feature>
<evidence type="ECO:0000313" key="3">
    <source>
        <dbReference type="Proteomes" id="UP001234178"/>
    </source>
</evidence>
<name>A0ABQ9ZHJ7_9CRUS</name>
<gene>
    <name evidence="2" type="ORF">OUZ56_021495</name>
</gene>
<proteinExistence type="predicted"/>
<protein>
    <submittedName>
        <fullName evidence="2">Uncharacterized protein</fullName>
    </submittedName>
</protein>
<dbReference type="EMBL" id="JAOYFB010000003">
    <property type="protein sequence ID" value="KAK4012396.1"/>
    <property type="molecule type" value="Genomic_DNA"/>
</dbReference>
<evidence type="ECO:0000256" key="1">
    <source>
        <dbReference type="SAM" id="MobiDB-lite"/>
    </source>
</evidence>
<evidence type="ECO:0000313" key="2">
    <source>
        <dbReference type="EMBL" id="KAK4012396.1"/>
    </source>
</evidence>